<keyword evidence="2" id="KW-0472">Membrane</keyword>
<keyword evidence="2" id="KW-0812">Transmembrane</keyword>
<protein>
    <submittedName>
        <fullName evidence="3">Benzoate transport protein</fullName>
    </submittedName>
</protein>
<dbReference type="PANTHER" id="PTHR30199:SF0">
    <property type="entry name" value="INNER MEMBRANE PROTEIN YDCO"/>
    <property type="match status" value="1"/>
</dbReference>
<feature type="non-terminal residue" evidence="3">
    <location>
        <position position="1"/>
    </location>
</feature>
<dbReference type="EMBL" id="CADCVO010000005">
    <property type="protein sequence ID" value="CAA9465957.1"/>
    <property type="molecule type" value="Genomic_DNA"/>
</dbReference>
<dbReference type="InterPro" id="IPR004711">
    <property type="entry name" value="Benzoate_Transporter"/>
</dbReference>
<sequence length="108" mass="10409">ATAPALLVEAVAGLALLGALAAALATATGSAVHREAAVVCLAVSASGITVLGISAPFWGLVAGLALWAAGRRAAPDHERRSDPAIGGQNAFRAPAMTSEGGAGAPASR</sequence>
<reference evidence="3" key="1">
    <citation type="submission" date="2020-02" db="EMBL/GenBank/DDBJ databases">
        <authorList>
            <person name="Meier V. D."/>
        </authorList>
    </citation>
    <scope>NUCLEOTIDE SEQUENCE</scope>
    <source>
        <strain evidence="3">AVDCRST_MAG13</strain>
    </source>
</reference>
<evidence type="ECO:0000256" key="1">
    <source>
        <dbReference type="SAM" id="MobiDB-lite"/>
    </source>
</evidence>
<gene>
    <name evidence="3" type="ORF">AVDCRST_MAG13-39</name>
</gene>
<accession>A0A6J4RAM3</accession>
<dbReference type="GO" id="GO:0005886">
    <property type="term" value="C:plasma membrane"/>
    <property type="evidence" value="ECO:0007669"/>
    <property type="project" value="TreeGrafter"/>
</dbReference>
<organism evidence="3">
    <name type="scientific">uncultured Solirubrobacteraceae bacterium</name>
    <dbReference type="NCBI Taxonomy" id="1162706"/>
    <lineage>
        <taxon>Bacteria</taxon>
        <taxon>Bacillati</taxon>
        <taxon>Actinomycetota</taxon>
        <taxon>Thermoleophilia</taxon>
        <taxon>Solirubrobacterales</taxon>
        <taxon>Solirubrobacteraceae</taxon>
        <taxon>environmental samples</taxon>
    </lineage>
</organism>
<name>A0A6J4RAM3_9ACTN</name>
<dbReference type="AlphaFoldDB" id="A0A6J4RAM3"/>
<dbReference type="PANTHER" id="PTHR30199">
    <property type="entry name" value="MFS FAMILY TRANSPORTER, PREDICTED SUBSTRATE BENZOATE"/>
    <property type="match status" value="1"/>
</dbReference>
<feature type="transmembrane region" description="Helical" evidence="2">
    <location>
        <begin position="41"/>
        <end position="70"/>
    </location>
</feature>
<feature type="region of interest" description="Disordered" evidence="1">
    <location>
        <begin position="77"/>
        <end position="108"/>
    </location>
</feature>
<evidence type="ECO:0000313" key="3">
    <source>
        <dbReference type="EMBL" id="CAA9465957.1"/>
    </source>
</evidence>
<evidence type="ECO:0000256" key="2">
    <source>
        <dbReference type="SAM" id="Phobius"/>
    </source>
</evidence>
<proteinExistence type="predicted"/>
<dbReference type="GO" id="GO:0042925">
    <property type="term" value="F:benzoate transmembrane transporter activity"/>
    <property type="evidence" value="ECO:0007669"/>
    <property type="project" value="InterPro"/>
</dbReference>
<keyword evidence="2" id="KW-1133">Transmembrane helix</keyword>
<dbReference type="Pfam" id="PF03594">
    <property type="entry name" value="BenE"/>
    <property type="match status" value="1"/>
</dbReference>